<dbReference type="CDD" id="cd00780">
    <property type="entry name" value="NTF2"/>
    <property type="match status" value="1"/>
</dbReference>
<dbReference type="AlphaFoldDB" id="B2WEE2"/>
<proteinExistence type="predicted"/>
<sequence>MSDFNAIAQQFVQFYYKTFDENRAGLAQLYSQKETSMLTFEAQGTQGSAAIVEKLQLGGEDKPMSFTQAFQLKNAEGSWYVLNDVFRLVYPAA</sequence>
<keyword evidence="1" id="KW-0539">Nucleus</keyword>
<dbReference type="Proteomes" id="UP000001471">
    <property type="component" value="Unassembled WGS sequence"/>
</dbReference>
<dbReference type="PROSITE" id="PS50177">
    <property type="entry name" value="NTF2_DOMAIN"/>
    <property type="match status" value="1"/>
</dbReference>
<dbReference type="GO" id="GO:0051028">
    <property type="term" value="P:mRNA transport"/>
    <property type="evidence" value="ECO:0007669"/>
    <property type="project" value="UniProtKB-UniRule"/>
</dbReference>
<dbReference type="GO" id="GO:0006913">
    <property type="term" value="P:nucleocytoplasmic transport"/>
    <property type="evidence" value="ECO:0007669"/>
    <property type="project" value="UniProtKB-UniRule"/>
</dbReference>
<dbReference type="InterPro" id="IPR045875">
    <property type="entry name" value="NTF2"/>
</dbReference>
<evidence type="ECO:0000313" key="4">
    <source>
        <dbReference type="Proteomes" id="UP000001471"/>
    </source>
</evidence>
<dbReference type="GO" id="GO:0015031">
    <property type="term" value="P:protein transport"/>
    <property type="evidence" value="ECO:0007669"/>
    <property type="project" value="UniProtKB-KW"/>
</dbReference>
<dbReference type="InterPro" id="IPR018222">
    <property type="entry name" value="Nuclear_transport_factor_2_euk"/>
</dbReference>
<reference evidence="4" key="1">
    <citation type="journal article" date="2013" name="G3 (Bethesda)">
        <title>Comparative genomics of a plant-pathogenic fungus, Pyrenophora tritici-repentis, reveals transduplication and the impact of repeat elements on pathogenicity and population divergence.</title>
        <authorList>
            <person name="Manning V.A."/>
            <person name="Pandelova I."/>
            <person name="Dhillon B."/>
            <person name="Wilhelm L.J."/>
            <person name="Goodwin S.B."/>
            <person name="Berlin A.M."/>
            <person name="Figueroa M."/>
            <person name="Freitag M."/>
            <person name="Hane J.K."/>
            <person name="Henrissat B."/>
            <person name="Holman W.H."/>
            <person name="Kodira C.D."/>
            <person name="Martin J."/>
            <person name="Oliver R.P."/>
            <person name="Robbertse B."/>
            <person name="Schackwitz W."/>
            <person name="Schwartz D.C."/>
            <person name="Spatafora J.W."/>
            <person name="Turgeon B.G."/>
            <person name="Yandava C."/>
            <person name="Young S."/>
            <person name="Zhou S."/>
            <person name="Zeng Q."/>
            <person name="Grigoriev I.V."/>
            <person name="Ma L.-J."/>
            <person name="Ciuffetti L.M."/>
        </authorList>
    </citation>
    <scope>NUCLEOTIDE SEQUENCE [LARGE SCALE GENOMIC DNA]</scope>
    <source>
        <strain evidence="4">Pt-1C-BFP</strain>
    </source>
</reference>
<dbReference type="HOGENOM" id="CLU_131642_0_0_1"/>
<keyword evidence="1" id="KW-0963">Cytoplasm</keyword>
<comment type="function">
    <text evidence="1">Has a role in nuclear-cytoplasmic transport of proteins and mRNAs.</text>
</comment>
<accession>B2WEE2</accession>
<dbReference type="PANTHER" id="PTHR12612">
    <property type="entry name" value="NUCLEAR TRANSPORT FACTOR 2"/>
    <property type="match status" value="1"/>
</dbReference>
<dbReference type="EMBL" id="DS231623">
    <property type="protein sequence ID" value="EDU51434.1"/>
    <property type="molecule type" value="Genomic_DNA"/>
</dbReference>
<dbReference type="GO" id="GO:0005634">
    <property type="term" value="C:nucleus"/>
    <property type="evidence" value="ECO:0007669"/>
    <property type="project" value="UniProtKB-SubCell"/>
</dbReference>
<dbReference type="InterPro" id="IPR002075">
    <property type="entry name" value="NTF2_dom"/>
</dbReference>
<dbReference type="Pfam" id="PF02136">
    <property type="entry name" value="NTF2"/>
    <property type="match status" value="1"/>
</dbReference>
<dbReference type="SUPFAM" id="SSF54427">
    <property type="entry name" value="NTF2-like"/>
    <property type="match status" value="1"/>
</dbReference>
<dbReference type="GO" id="GO:0005737">
    <property type="term" value="C:cytoplasm"/>
    <property type="evidence" value="ECO:0007669"/>
    <property type="project" value="UniProtKB-SubCell"/>
</dbReference>
<keyword evidence="1" id="KW-0813">Transport</keyword>
<dbReference type="STRING" id="426418.B2WEE2"/>
<protein>
    <recommendedName>
        <fullName evidence="2">NTF2 domain-containing protein</fullName>
    </recommendedName>
</protein>
<dbReference type="FunCoup" id="B2WEE2">
    <property type="interactions" value="1157"/>
</dbReference>
<keyword evidence="1" id="KW-0653">Protein transport</keyword>
<dbReference type="Gene3D" id="3.10.450.50">
    <property type="match status" value="2"/>
</dbReference>
<gene>
    <name evidence="3" type="ORF">PTRG_08515</name>
</gene>
<feature type="domain" description="NTF2" evidence="2">
    <location>
        <begin position="7"/>
        <end position="55"/>
    </location>
</feature>
<dbReference type="InterPro" id="IPR032710">
    <property type="entry name" value="NTF2-like_dom_sf"/>
</dbReference>
<dbReference type="InParanoid" id="B2WEE2"/>
<evidence type="ECO:0000256" key="1">
    <source>
        <dbReference type="RuleBase" id="RU369002"/>
    </source>
</evidence>
<name>B2WEE2_PYRTR</name>
<dbReference type="eggNOG" id="KOG2104">
    <property type="taxonomic scope" value="Eukaryota"/>
</dbReference>
<evidence type="ECO:0000259" key="2">
    <source>
        <dbReference type="PROSITE" id="PS50177"/>
    </source>
</evidence>
<dbReference type="OrthoDB" id="6507044at2759"/>
<comment type="subcellular location">
    <subcellularLocation>
        <location evidence="1">Cytoplasm</location>
    </subcellularLocation>
    <subcellularLocation>
        <location evidence="1">Nucleus</location>
    </subcellularLocation>
</comment>
<organism evidence="3 4">
    <name type="scientific">Pyrenophora tritici-repentis (strain Pt-1C-BFP)</name>
    <name type="common">Wheat tan spot fungus</name>
    <name type="synonym">Drechslera tritici-repentis</name>
    <dbReference type="NCBI Taxonomy" id="426418"/>
    <lineage>
        <taxon>Eukaryota</taxon>
        <taxon>Fungi</taxon>
        <taxon>Dikarya</taxon>
        <taxon>Ascomycota</taxon>
        <taxon>Pezizomycotina</taxon>
        <taxon>Dothideomycetes</taxon>
        <taxon>Pleosporomycetidae</taxon>
        <taxon>Pleosporales</taxon>
        <taxon>Pleosporineae</taxon>
        <taxon>Pleosporaceae</taxon>
        <taxon>Pyrenophora</taxon>
    </lineage>
</organism>
<evidence type="ECO:0000313" key="3">
    <source>
        <dbReference type="EMBL" id="EDU51434.1"/>
    </source>
</evidence>